<protein>
    <submittedName>
        <fullName evidence="1">Ethanolamine utilization protein</fullName>
    </submittedName>
</protein>
<proteinExistence type="predicted"/>
<evidence type="ECO:0000313" key="2">
    <source>
        <dbReference type="Proteomes" id="UP000189733"/>
    </source>
</evidence>
<gene>
    <name evidence="1" type="ORF">SAMN02745702_01613</name>
</gene>
<dbReference type="EMBL" id="FUYA01000004">
    <property type="protein sequence ID" value="SKA72177.1"/>
    <property type="molecule type" value="Genomic_DNA"/>
</dbReference>
<evidence type="ECO:0000313" key="1">
    <source>
        <dbReference type="EMBL" id="SKA72177.1"/>
    </source>
</evidence>
<accession>A0A1T4W4P1</accession>
<dbReference type="STRING" id="1121442.SAMN02745702_01613"/>
<dbReference type="PIRSF" id="PIRSF034981">
    <property type="entry name" value="Eut_put"/>
    <property type="match status" value="1"/>
</dbReference>
<name>A0A1T4W4P1_9BACT</name>
<reference evidence="1 2" key="1">
    <citation type="submission" date="2017-02" db="EMBL/GenBank/DDBJ databases">
        <authorList>
            <person name="Peterson S.W."/>
        </authorList>
    </citation>
    <scope>NUCLEOTIDE SEQUENCE [LARGE SCALE GENOMIC DNA]</scope>
    <source>
        <strain evidence="1 2">DSM 18034</strain>
    </source>
</reference>
<organism evidence="1 2">
    <name type="scientific">Desulfobaculum bizertense DSM 18034</name>
    <dbReference type="NCBI Taxonomy" id="1121442"/>
    <lineage>
        <taxon>Bacteria</taxon>
        <taxon>Pseudomonadati</taxon>
        <taxon>Thermodesulfobacteriota</taxon>
        <taxon>Desulfovibrionia</taxon>
        <taxon>Desulfovibrionales</taxon>
        <taxon>Desulfovibrionaceae</taxon>
        <taxon>Desulfobaculum</taxon>
    </lineage>
</organism>
<dbReference type="Proteomes" id="UP000189733">
    <property type="component" value="Unassembled WGS sequence"/>
</dbReference>
<keyword evidence="2" id="KW-1185">Reference proteome</keyword>
<sequence>MDVDALIRSIAEEVMKQLQQQQVQKPCVMVLANRELSLVSKVESCLEEAADLYFLGEDMGDRTPCRYILPSLCPGGMADLARGSASTKTLAEVLRVLLLGKEVEVLEFEYRKYGETAPGPLLSMYESYEKTLAGFGLKEFSFKRPDTTRVRESLVTEKIVEQAADSGASTLAVPTDALITPLAAEAAKNLSVNILKQL</sequence>
<dbReference type="InterPro" id="IPR013372">
    <property type="entry name" value="Eut_put"/>
</dbReference>
<dbReference type="AlphaFoldDB" id="A0A1T4W4P1"/>
<dbReference type="RefSeq" id="WP_078684885.1">
    <property type="nucleotide sequence ID" value="NZ_FUYA01000004.1"/>
</dbReference>
<dbReference type="OrthoDB" id="5455419at2"/>